<dbReference type="EMBL" id="FO082270">
    <property type="protein sequence ID" value="CCO66597.1"/>
    <property type="molecule type" value="Genomic_DNA"/>
</dbReference>
<dbReference type="PRINTS" id="PR00150">
    <property type="entry name" value="PEPCARBXLASE"/>
</dbReference>
<evidence type="ECO:0000313" key="14">
    <source>
        <dbReference type="Proteomes" id="UP000198341"/>
    </source>
</evidence>
<evidence type="ECO:0000256" key="3">
    <source>
        <dbReference type="ARBA" id="ARBA00008346"/>
    </source>
</evidence>
<feature type="active site" evidence="11">
    <location>
        <position position="649"/>
    </location>
</feature>
<name>K8F3F8_9CHLO</name>
<reference evidence="13 14" key="1">
    <citation type="submission" date="2011-10" db="EMBL/GenBank/DDBJ databases">
        <authorList>
            <person name="Genoscope - CEA"/>
        </authorList>
    </citation>
    <scope>NUCLEOTIDE SEQUENCE [LARGE SCALE GENOMIC DNA]</scope>
    <source>
        <strain evidence="13 14">RCC 1105</strain>
    </source>
</reference>
<dbReference type="PANTHER" id="PTHR30523:SF33">
    <property type="entry name" value="PHOSPHOENOLPYRUVATE CARBOXYLASE 3"/>
    <property type="match status" value="1"/>
</dbReference>
<dbReference type="InterPro" id="IPR018129">
    <property type="entry name" value="PEP_COase_Lys_AS"/>
</dbReference>
<keyword evidence="14" id="KW-1185">Reference proteome</keyword>
<sequence length="1032" mass="116443">MGLFGGNNKNTDENAPPSGSKPPHGRRLSQSMINTETGKFMSKLINESSYLSGTGETNTFDTAEAVAESDELMREMFFSIVKETAGEEMLNKIMDVYKISETFSESHSSGDFDKLKNTLDALKLDETLMLSSAYSNLLNLHNISEHVATSMEERHARLDDIPRGPAKTTNGAIKGMVASGMDPNAIYDALCNQHVDLVLTAHPTQALRQSLLKNYGKIRNNLINLQRFRLSRFEREEILESIRCCIHSAWRTDEIRRSPPTPQDEMRRGLTYFTNTIFAGVPRFMRRVDTSLLNHGLNRLPLERSIITFGSWMGGDRDGNPYVTATCTRDSVYLARLQATTLYFKAIEQLIFDLAMWRCSASFRKVVDDIVANRPHEEDSVVFEIRRGRNYTDFWKTIPENEPYRVLLGELRDKLYETMEQLQKVVADPSIELDLDDGSDRFIRCKEDLSGPLMHCYESLMECGDEQVANGYLLDVIRQVQCFGLNLVKLDIRQESDRHADAVDAITTHLGMGSYKEWSEEKKIEFLKSEIEGKRPLIPHQLECSDEVREVLDTFKMVAHIQKKVPGSLGTYVISMATSASDVLAVVLLQRECGGTLETSLRVAPLFERLDDLNDAPRVLRQLFSVECYMKTLRNNEQEVMIGYSDSGKDAGRLAAAWGLYEGQEKAGEVAKEFGVHLTLFHGRGGTVGRGGGPAHIAIMSQPGGTVNGSIRVTIQGEVIEQDFGERENCFHTLDLYTAAVLEHTLKPPEGPKPEWRVVMKKMSEASCKRYRSVVFENPDFVPYFAQSTPSTELGSLNIGSRPSKRKPNAGVTALRAIPWIFAWTQSRFQLPVWLGMSAAFAEIKAQEGELSTLREMHKKWPFFKVTMDLVEMVLAKADLNVVEYYEKTLVDERLRNGLGKELRNELMTTIDHVLEIADRRELLVNPESKIEVDGQQCPAQHQQLKNKLQMRSIYITPLNVIQSAYLKKQREIEEMEASNDSSFDELKYDPSLPWAQDMMKLHPSANAFKSAVNDTLIITIKGIASGLQNTG</sequence>
<dbReference type="FunFam" id="1.20.1440.90:FF:000001">
    <property type="entry name" value="Phosphoenolpyruvate carboxylase 1"/>
    <property type="match status" value="1"/>
</dbReference>
<dbReference type="OrthoDB" id="1365747at2759"/>
<evidence type="ECO:0000256" key="10">
    <source>
        <dbReference type="PROSITE-ProRule" id="PRU10111"/>
    </source>
</evidence>
<evidence type="ECO:0000256" key="5">
    <source>
        <dbReference type="ARBA" id="ARBA00022490"/>
    </source>
</evidence>
<proteinExistence type="inferred from homology"/>
<protein>
    <recommendedName>
        <fullName evidence="4">phosphoenolpyruvate carboxylase</fullName>
        <ecNumber evidence="4">4.1.1.31</ecNumber>
    </recommendedName>
</protein>
<evidence type="ECO:0000256" key="2">
    <source>
        <dbReference type="ARBA" id="ARBA00004496"/>
    </source>
</evidence>
<feature type="region of interest" description="Disordered" evidence="12">
    <location>
        <begin position="1"/>
        <end position="29"/>
    </location>
</feature>
<dbReference type="PROSITE" id="PS00781">
    <property type="entry name" value="PEPCASE_1"/>
    <property type="match status" value="1"/>
</dbReference>
<keyword evidence="8" id="KW-0120">Carbon dioxide fixation</keyword>
<evidence type="ECO:0000256" key="11">
    <source>
        <dbReference type="PROSITE-ProRule" id="PRU10112"/>
    </source>
</evidence>
<dbReference type="InterPro" id="IPR015813">
    <property type="entry name" value="Pyrv/PenolPyrv_kinase-like_dom"/>
</dbReference>
<dbReference type="GO" id="GO:0008964">
    <property type="term" value="F:phosphoenolpyruvate carboxylase activity"/>
    <property type="evidence" value="ECO:0007669"/>
    <property type="project" value="UniProtKB-EC"/>
</dbReference>
<dbReference type="PROSITE" id="PS00393">
    <property type="entry name" value="PEPCASE_2"/>
    <property type="match status" value="1"/>
</dbReference>
<dbReference type="eggNOG" id="ENOG502QPVS">
    <property type="taxonomic scope" value="Eukaryota"/>
</dbReference>
<gene>
    <name evidence="13" type="ORF">Bathy09g04500</name>
</gene>
<organism evidence="13 14">
    <name type="scientific">Bathycoccus prasinos</name>
    <dbReference type="NCBI Taxonomy" id="41875"/>
    <lineage>
        <taxon>Eukaryota</taxon>
        <taxon>Viridiplantae</taxon>
        <taxon>Chlorophyta</taxon>
        <taxon>Mamiellophyceae</taxon>
        <taxon>Mamiellales</taxon>
        <taxon>Bathycoccaceae</taxon>
        <taxon>Bathycoccus</taxon>
    </lineage>
</organism>
<dbReference type="Proteomes" id="UP000198341">
    <property type="component" value="Chromosome 9"/>
</dbReference>
<dbReference type="GO" id="GO:0015977">
    <property type="term" value="P:carbon fixation"/>
    <property type="evidence" value="ECO:0007669"/>
    <property type="project" value="UniProtKB-KW"/>
</dbReference>
<dbReference type="InterPro" id="IPR022805">
    <property type="entry name" value="PEP_COase_bac/pln-type"/>
</dbReference>
<dbReference type="InterPro" id="IPR021135">
    <property type="entry name" value="PEP_COase"/>
</dbReference>
<evidence type="ECO:0000256" key="1">
    <source>
        <dbReference type="ARBA" id="ARBA00001946"/>
    </source>
</evidence>
<evidence type="ECO:0000256" key="6">
    <source>
        <dbReference type="ARBA" id="ARBA00022842"/>
    </source>
</evidence>
<accession>K8F3F8</accession>
<dbReference type="EC" id="4.1.1.31" evidence="4"/>
<evidence type="ECO:0000256" key="8">
    <source>
        <dbReference type="ARBA" id="ARBA00023300"/>
    </source>
</evidence>
<dbReference type="Pfam" id="PF00311">
    <property type="entry name" value="PEPcase"/>
    <property type="match status" value="1"/>
</dbReference>
<evidence type="ECO:0000256" key="7">
    <source>
        <dbReference type="ARBA" id="ARBA00023239"/>
    </source>
</evidence>
<dbReference type="GO" id="GO:0006099">
    <property type="term" value="P:tricarboxylic acid cycle"/>
    <property type="evidence" value="ECO:0007669"/>
    <property type="project" value="InterPro"/>
</dbReference>
<dbReference type="AlphaFoldDB" id="K8F3F8"/>
<dbReference type="KEGG" id="bpg:Bathy09g04500"/>
<evidence type="ECO:0000256" key="12">
    <source>
        <dbReference type="SAM" id="MobiDB-lite"/>
    </source>
</evidence>
<dbReference type="HAMAP" id="MF_00595">
    <property type="entry name" value="PEPcase_type1"/>
    <property type="match status" value="1"/>
</dbReference>
<keyword evidence="5" id="KW-0963">Cytoplasm</keyword>
<dbReference type="NCBIfam" id="NF000584">
    <property type="entry name" value="PRK00009.1"/>
    <property type="match status" value="1"/>
</dbReference>
<comment type="similarity">
    <text evidence="3">Belongs to the PEPCase type 1 family.</text>
</comment>
<comment type="catalytic activity">
    <reaction evidence="9">
        <text>oxaloacetate + phosphate = phosphoenolpyruvate + hydrogencarbonate</text>
        <dbReference type="Rhea" id="RHEA:28370"/>
        <dbReference type="ChEBI" id="CHEBI:16452"/>
        <dbReference type="ChEBI" id="CHEBI:17544"/>
        <dbReference type="ChEBI" id="CHEBI:43474"/>
        <dbReference type="ChEBI" id="CHEBI:58702"/>
        <dbReference type="EC" id="4.1.1.31"/>
    </reaction>
</comment>
<feature type="active site" evidence="10">
    <location>
        <position position="202"/>
    </location>
</feature>
<dbReference type="GO" id="GO:0005829">
    <property type="term" value="C:cytosol"/>
    <property type="evidence" value="ECO:0007669"/>
    <property type="project" value="TreeGrafter"/>
</dbReference>
<evidence type="ECO:0000313" key="13">
    <source>
        <dbReference type="EMBL" id="CCO66597.1"/>
    </source>
</evidence>
<evidence type="ECO:0000256" key="9">
    <source>
        <dbReference type="ARBA" id="ARBA00048995"/>
    </source>
</evidence>
<keyword evidence="6" id="KW-0460">Magnesium</keyword>
<dbReference type="STRING" id="41875.K8F3F8"/>
<comment type="cofactor">
    <cofactor evidence="1">
        <name>Mg(2+)</name>
        <dbReference type="ChEBI" id="CHEBI:18420"/>
    </cofactor>
</comment>
<dbReference type="SUPFAM" id="SSF51621">
    <property type="entry name" value="Phosphoenolpyruvate/pyruvate domain"/>
    <property type="match status" value="1"/>
</dbReference>
<comment type="subcellular location">
    <subcellularLocation>
        <location evidence="2">Cytoplasm</location>
    </subcellularLocation>
</comment>
<keyword evidence="7" id="KW-0456">Lyase</keyword>
<evidence type="ECO:0000256" key="4">
    <source>
        <dbReference type="ARBA" id="ARBA00012305"/>
    </source>
</evidence>
<dbReference type="GeneID" id="19013956"/>
<dbReference type="Gene3D" id="1.20.1440.90">
    <property type="entry name" value="Phosphoenolpyruvate/pyruvate domain"/>
    <property type="match status" value="1"/>
</dbReference>
<dbReference type="PANTHER" id="PTHR30523">
    <property type="entry name" value="PHOSPHOENOLPYRUVATE CARBOXYLASE"/>
    <property type="match status" value="1"/>
</dbReference>
<dbReference type="RefSeq" id="XP_007511037.1">
    <property type="nucleotide sequence ID" value="XM_007510975.1"/>
</dbReference>
<dbReference type="InterPro" id="IPR033129">
    <property type="entry name" value="PEPCASE_His_AS"/>
</dbReference>